<feature type="coiled-coil region" evidence="5">
    <location>
        <begin position="1000"/>
        <end position="1069"/>
    </location>
</feature>
<keyword evidence="3" id="KW-0072">Autophagy</keyword>
<feature type="region of interest" description="Disordered" evidence="6">
    <location>
        <begin position="1270"/>
        <end position="1290"/>
    </location>
</feature>
<keyword evidence="1" id="KW-0813">Transport</keyword>
<dbReference type="SUPFAM" id="SSF54236">
    <property type="entry name" value="Ubiquitin-like"/>
    <property type="match status" value="1"/>
</dbReference>
<feature type="compositionally biased region" description="Pro residues" evidence="6">
    <location>
        <begin position="291"/>
        <end position="302"/>
    </location>
</feature>
<evidence type="ECO:0000259" key="7">
    <source>
        <dbReference type="Pfam" id="PF04108"/>
    </source>
</evidence>
<evidence type="ECO:0000259" key="8">
    <source>
        <dbReference type="Pfam" id="PF10377"/>
    </source>
</evidence>
<name>A0A3L6EYD1_MAIZE</name>
<comment type="caution">
    <text evidence="9">The sequence shown here is derived from an EMBL/GenBank/DDBJ whole genome shotgun (WGS) entry which is preliminary data.</text>
</comment>
<dbReference type="Pfam" id="PF10377">
    <property type="entry name" value="ATG11"/>
    <property type="match status" value="1"/>
</dbReference>
<feature type="region of interest" description="Disordered" evidence="6">
    <location>
        <begin position="280"/>
        <end position="310"/>
    </location>
</feature>
<reference evidence="9" key="1">
    <citation type="journal article" date="2018" name="Nat. Genet.">
        <title>Extensive intraspecific gene order and gene structural variations between Mo17 and other maize genomes.</title>
        <authorList>
            <person name="Sun S."/>
            <person name="Zhou Y."/>
            <person name="Chen J."/>
            <person name="Shi J."/>
            <person name="Zhao H."/>
            <person name="Zhao H."/>
            <person name="Song W."/>
            <person name="Zhang M."/>
            <person name="Cui Y."/>
            <person name="Dong X."/>
            <person name="Liu H."/>
            <person name="Ma X."/>
            <person name="Jiao Y."/>
            <person name="Wang B."/>
            <person name="Wei X."/>
            <person name="Stein J.C."/>
            <person name="Glaubitz J.C."/>
            <person name="Lu F."/>
            <person name="Yu G."/>
            <person name="Liang C."/>
            <person name="Fengler K."/>
            <person name="Li B."/>
            <person name="Rafalski A."/>
            <person name="Schnable P.S."/>
            <person name="Ware D.H."/>
            <person name="Buckler E.S."/>
            <person name="Lai J."/>
        </authorList>
    </citation>
    <scope>NUCLEOTIDE SEQUENCE [LARGE SCALE GENOMIC DNA]</scope>
    <source>
        <tissue evidence="9">Seedling</tissue>
    </source>
</reference>
<feature type="domain" description="Autophagy-related protein 11 C-terminal" evidence="8">
    <location>
        <begin position="1187"/>
        <end position="1309"/>
    </location>
</feature>
<feature type="region of interest" description="Disordered" evidence="6">
    <location>
        <begin position="886"/>
        <end position="924"/>
    </location>
</feature>
<evidence type="ECO:0000256" key="1">
    <source>
        <dbReference type="ARBA" id="ARBA00022448"/>
    </source>
</evidence>
<dbReference type="PANTHER" id="PTHR13222:SF1">
    <property type="entry name" value="RB1-INDUCIBLE COILED-COIL PROTEIN 1"/>
    <property type="match status" value="1"/>
</dbReference>
<evidence type="ECO:0000256" key="4">
    <source>
        <dbReference type="ARBA" id="ARBA00023054"/>
    </source>
</evidence>
<dbReference type="Pfam" id="PF04108">
    <property type="entry name" value="ATG17_like"/>
    <property type="match status" value="1"/>
</dbReference>
<dbReference type="InterPro" id="IPR029071">
    <property type="entry name" value="Ubiquitin-like_domsf"/>
</dbReference>
<evidence type="ECO:0000313" key="9">
    <source>
        <dbReference type="EMBL" id="PWZ25956.1"/>
    </source>
</evidence>
<dbReference type="ExpressionAtlas" id="A0A3L6EYD1">
    <property type="expression patterns" value="baseline and differential"/>
</dbReference>
<evidence type="ECO:0000256" key="5">
    <source>
        <dbReference type="SAM" id="Coils"/>
    </source>
</evidence>
<dbReference type="GO" id="GO:0000045">
    <property type="term" value="P:autophagosome assembly"/>
    <property type="evidence" value="ECO:0007669"/>
    <property type="project" value="InterPro"/>
</dbReference>
<dbReference type="Proteomes" id="UP000251960">
    <property type="component" value="Chromosome 4"/>
</dbReference>
<dbReference type="InterPro" id="IPR045326">
    <property type="entry name" value="ATG17-like_dom"/>
</dbReference>
<sequence>MGFVDDSKGHDVATRGGTYNKLATQISLPPSYITAEDTGKISGTIWTEEVVLHSTTAARKTGEAMQRKMAQPFEAKHQGNQLPVPLVPIIGKGVLEEEVMPPCLTHDENQDVICHKPNRVNMMNQIVDKLIDFEVDGLMSNQVAKCPSVDVYNEDLYYTVVEFGLPLLGLVVPMMHTWYDVLPCPLWYMGHCRDLDAEKLIVHVAENGHTLEFQCGGDTLVEAIQHSIQLHCEIPPADQLLLCGNISLDGANALATYKLPRDDREVFLYNKARLLADSRPPAPESLYIPEPNIPPPPRPQGSPPSDASADPALKALVSYETRFRYHFQVANAVYQSSLAKFELCRRLLREGQVQERALDTAGSNLEHTFRKLSQRYSEFLRCFTQQHRSHVEMLANFERDVQKLRAVRLHPALQSEGRHCLMDLLKENDLRKLADECFCSHKKFEVKVSQLKANFLELKKRVEGLFHAMSSGGCKDVEKLIKEHQGVIGDQKIIMQALSKDVDTSKKLVDDCSSCQLSASLRPHDAVSAVGRIYEVHEKDNLPSIRDFDQRLTKLLEKCKDKKNEMNTLVHVCMQRVKSSQISIKGMMSELVAFQEVMGHQEDFDNLKIVSGLGHAYRACVAEVARRKSYFKLYTGLAGKYAETLAIECQNEKTRREDFHRTWSRYIPDDVMCSMGLFDSPSQCDVKVAPFDLDLLPIDVDDVEKLAPQSILGSFLKSERSQLAKPLLSNSTSGNLNKSEQHSLSADDKMDFQDFLGGYDTIDIAGTSKLEVENARLKAELASAIAILCGAGYGYESIDEGQIDAVLKKAREKTAEALAAKDEFAYQLQSLLTAKQEKCLAYEKRIQDLEERLTNQYMQGHMVSGSKGMSDSLLSAFKSNECNLDLSEGRQPQIRDESSVAMDEVSSTSEQPSKQTEGGDENMTDISGALNLQLIDSAACTNLDAFMTELPRDNEHKIVNINKEGHMLTQLTMADTSDVPIEDPLSNLNSRTDDHHALELRDKELLVSELQNTLDQKSKQLGETEIKLSAMMDEVNSLKKELEQTRGLLDESQMNCAHLENCLHEAREEARTNKCSADRRAVEYDALRSSALRIHGLFERLNNCITAPGVTGFAESLHSLAASLASSVKKDEADTTVQFQQCIKILADKVYLLTRQSAELLERYSAMQAVHGGITKELDEKKELIKNLYNKLQQEKQASKEKISFGRFEVHELAVFFRNPAGHYEAINRNCSNYYLSEESVALFTEQHSQHPVYIIGQIVHIERRVARPDQMGGAPRPDSSGGHRSPASMLNPYNLPGGCEYFVVTVAMLPDAAS</sequence>
<gene>
    <name evidence="9" type="primary">ATG11_2</name>
    <name evidence="9" type="ORF">Zm00014a_010432</name>
</gene>
<dbReference type="InterPro" id="IPR040040">
    <property type="entry name" value="ATG11"/>
</dbReference>
<evidence type="ECO:0000256" key="3">
    <source>
        <dbReference type="ARBA" id="ARBA00023006"/>
    </source>
</evidence>
<proteinExistence type="predicted"/>
<evidence type="ECO:0000256" key="6">
    <source>
        <dbReference type="SAM" id="MobiDB-lite"/>
    </source>
</evidence>
<feature type="coiled-coil region" evidence="5">
    <location>
        <begin position="1175"/>
        <end position="1202"/>
    </location>
</feature>
<dbReference type="InterPro" id="IPR019460">
    <property type="entry name" value="Atg11_C"/>
</dbReference>
<feature type="compositionally biased region" description="Polar residues" evidence="6">
    <location>
        <begin position="905"/>
        <end position="916"/>
    </location>
</feature>
<feature type="domain" description="Autophagy protein ATG17-like" evidence="7">
    <location>
        <begin position="329"/>
        <end position="663"/>
    </location>
</feature>
<protein>
    <submittedName>
        <fullName evidence="9">Autophagy-related protein 11</fullName>
    </submittedName>
</protein>
<evidence type="ECO:0000256" key="2">
    <source>
        <dbReference type="ARBA" id="ARBA00022927"/>
    </source>
</evidence>
<dbReference type="GO" id="GO:0015031">
    <property type="term" value="P:protein transport"/>
    <property type="evidence" value="ECO:0007669"/>
    <property type="project" value="UniProtKB-KW"/>
</dbReference>
<accession>A0A3L6EYD1</accession>
<dbReference type="EMBL" id="NCVQ01000005">
    <property type="protein sequence ID" value="PWZ25956.1"/>
    <property type="molecule type" value="Genomic_DNA"/>
</dbReference>
<feature type="coiled-coil region" evidence="5">
    <location>
        <begin position="832"/>
        <end position="859"/>
    </location>
</feature>
<keyword evidence="4 5" id="KW-0175">Coiled coil</keyword>
<organism evidence="9">
    <name type="scientific">Zea mays</name>
    <name type="common">Maize</name>
    <dbReference type="NCBI Taxonomy" id="4577"/>
    <lineage>
        <taxon>Eukaryota</taxon>
        <taxon>Viridiplantae</taxon>
        <taxon>Streptophyta</taxon>
        <taxon>Embryophyta</taxon>
        <taxon>Tracheophyta</taxon>
        <taxon>Spermatophyta</taxon>
        <taxon>Magnoliopsida</taxon>
        <taxon>Liliopsida</taxon>
        <taxon>Poales</taxon>
        <taxon>Poaceae</taxon>
        <taxon>PACMAD clade</taxon>
        <taxon>Panicoideae</taxon>
        <taxon>Andropogonodae</taxon>
        <taxon>Andropogoneae</taxon>
        <taxon>Tripsacinae</taxon>
        <taxon>Zea</taxon>
    </lineage>
</organism>
<dbReference type="PANTHER" id="PTHR13222">
    <property type="entry name" value="RB1-INDUCIBLE COILED-COIL"/>
    <property type="match status" value="1"/>
</dbReference>
<keyword evidence="2" id="KW-0653">Protein transport</keyword>